<dbReference type="Gene3D" id="3.20.20.70">
    <property type="entry name" value="Aldolase class I"/>
    <property type="match status" value="1"/>
</dbReference>
<feature type="binding site" evidence="15">
    <location>
        <begin position="133"/>
        <end position="134"/>
    </location>
    <ligand>
        <name>S-adenosyl-L-methionine</name>
        <dbReference type="ChEBI" id="CHEBI:59789"/>
        <label>2</label>
    </ligand>
</feature>
<dbReference type="AlphaFoldDB" id="A0A5C0AUI4"/>
<evidence type="ECO:0000256" key="3">
    <source>
        <dbReference type="ARBA" id="ARBA00005493"/>
    </source>
</evidence>
<dbReference type="PANTHER" id="PTHR13932:SF6">
    <property type="entry name" value="OXYGEN-INDEPENDENT COPROPORPHYRINOGEN III OXIDASE"/>
    <property type="match status" value="1"/>
</dbReference>
<evidence type="ECO:0000256" key="7">
    <source>
        <dbReference type="ARBA" id="ARBA00022691"/>
    </source>
</evidence>
<dbReference type="GO" id="GO:0051539">
    <property type="term" value="F:4 iron, 4 sulfur cluster binding"/>
    <property type="evidence" value="ECO:0007669"/>
    <property type="project" value="UniProtKB-KW"/>
</dbReference>
<feature type="binding site" evidence="15">
    <location>
        <position position="165"/>
    </location>
    <ligand>
        <name>S-adenosyl-L-methionine</name>
        <dbReference type="ChEBI" id="CHEBI:59789"/>
        <label>1</label>
    </ligand>
</feature>
<organism evidence="18 19">
    <name type="scientific">Pigmentiphaga aceris</name>
    <dbReference type="NCBI Taxonomy" id="1940612"/>
    <lineage>
        <taxon>Bacteria</taxon>
        <taxon>Pseudomonadati</taxon>
        <taxon>Pseudomonadota</taxon>
        <taxon>Betaproteobacteria</taxon>
        <taxon>Burkholderiales</taxon>
        <taxon>Alcaligenaceae</taxon>
        <taxon>Pigmentiphaga</taxon>
    </lineage>
</organism>
<dbReference type="InterPro" id="IPR010723">
    <property type="entry name" value="HemN_C"/>
</dbReference>
<dbReference type="PIRSF" id="PIRSF000167">
    <property type="entry name" value="HemN"/>
    <property type="match status" value="1"/>
</dbReference>
<dbReference type="SFLD" id="SFLDG01065">
    <property type="entry name" value="anaerobic_coproporphyrinogen-I"/>
    <property type="match status" value="1"/>
</dbReference>
<keyword evidence="11 14" id="KW-0411">Iron-sulfur</keyword>
<evidence type="ECO:0000256" key="4">
    <source>
        <dbReference type="ARBA" id="ARBA00011245"/>
    </source>
</evidence>
<feature type="binding site" evidence="16">
    <location>
        <position position="81"/>
    </location>
    <ligand>
        <name>[4Fe-4S] cluster</name>
        <dbReference type="ChEBI" id="CHEBI:49883"/>
        <note>4Fe-4S-S-AdoMet</note>
    </ligand>
</feature>
<evidence type="ECO:0000256" key="1">
    <source>
        <dbReference type="ARBA" id="ARBA00004496"/>
    </source>
</evidence>
<dbReference type="SUPFAM" id="SSF102114">
    <property type="entry name" value="Radical SAM enzymes"/>
    <property type="match status" value="1"/>
</dbReference>
<dbReference type="Pfam" id="PF04055">
    <property type="entry name" value="Radical_SAM"/>
    <property type="match status" value="1"/>
</dbReference>
<dbReference type="EC" id="1.3.98.3" evidence="14"/>
<evidence type="ECO:0000256" key="9">
    <source>
        <dbReference type="ARBA" id="ARBA00023002"/>
    </source>
</evidence>
<evidence type="ECO:0000256" key="11">
    <source>
        <dbReference type="ARBA" id="ARBA00023014"/>
    </source>
</evidence>
<dbReference type="InterPro" id="IPR007197">
    <property type="entry name" value="rSAM"/>
</dbReference>
<feature type="binding site" evidence="16">
    <location>
        <position position="85"/>
    </location>
    <ligand>
        <name>[4Fe-4S] cluster</name>
        <dbReference type="ChEBI" id="CHEBI:49883"/>
        <note>4Fe-4S-S-AdoMet</note>
    </ligand>
</feature>
<dbReference type="Gene3D" id="1.10.10.920">
    <property type="match status" value="1"/>
</dbReference>
<evidence type="ECO:0000256" key="12">
    <source>
        <dbReference type="ARBA" id="ARBA00023244"/>
    </source>
</evidence>
<evidence type="ECO:0000313" key="18">
    <source>
        <dbReference type="EMBL" id="QEI05376.1"/>
    </source>
</evidence>
<comment type="cofactor">
    <cofactor evidence="14 16">
        <name>[4Fe-4S] cluster</name>
        <dbReference type="ChEBI" id="CHEBI:49883"/>
    </cofactor>
    <text evidence="14 16">Binds 1 [4Fe-4S] cluster. The cluster is coordinated with 3 cysteines and an exchangeable S-adenosyl-L-methionine.</text>
</comment>
<evidence type="ECO:0000256" key="5">
    <source>
        <dbReference type="ARBA" id="ARBA00022485"/>
    </source>
</evidence>
<dbReference type="PROSITE" id="PS51918">
    <property type="entry name" value="RADICAL_SAM"/>
    <property type="match status" value="1"/>
</dbReference>
<evidence type="ECO:0000256" key="6">
    <source>
        <dbReference type="ARBA" id="ARBA00022490"/>
    </source>
</evidence>
<dbReference type="PANTHER" id="PTHR13932">
    <property type="entry name" value="COPROPORPHYRINIGEN III OXIDASE"/>
    <property type="match status" value="1"/>
</dbReference>
<dbReference type="InterPro" id="IPR004558">
    <property type="entry name" value="Coprogen_oxidase_HemN"/>
</dbReference>
<evidence type="ECO:0000259" key="17">
    <source>
        <dbReference type="PROSITE" id="PS51918"/>
    </source>
</evidence>
<dbReference type="GO" id="GO:0046872">
    <property type="term" value="F:metal ion binding"/>
    <property type="evidence" value="ECO:0007669"/>
    <property type="project" value="UniProtKB-KW"/>
</dbReference>
<dbReference type="EMBL" id="CP043046">
    <property type="protein sequence ID" value="QEI05376.1"/>
    <property type="molecule type" value="Genomic_DNA"/>
</dbReference>
<dbReference type="SMART" id="SM00729">
    <property type="entry name" value="Elp3"/>
    <property type="match status" value="1"/>
</dbReference>
<feature type="binding site" evidence="15">
    <location>
        <position position="192"/>
    </location>
    <ligand>
        <name>S-adenosyl-L-methionine</name>
        <dbReference type="ChEBI" id="CHEBI:59789"/>
        <label>2</label>
    </ligand>
</feature>
<evidence type="ECO:0000256" key="8">
    <source>
        <dbReference type="ARBA" id="ARBA00022723"/>
    </source>
</evidence>
<feature type="binding site" evidence="15">
    <location>
        <begin position="87"/>
        <end position="89"/>
    </location>
    <ligand>
        <name>S-adenosyl-L-methionine</name>
        <dbReference type="ChEBI" id="CHEBI:59789"/>
        <label>2</label>
    </ligand>
</feature>
<dbReference type="InterPro" id="IPR013785">
    <property type="entry name" value="Aldolase_TIM"/>
</dbReference>
<reference evidence="18 19" key="1">
    <citation type="submission" date="2019-08" db="EMBL/GenBank/DDBJ databases">
        <title>Amphibian skin-associated Pigmentiphaga: genome sequence and occurrence across geography and hosts.</title>
        <authorList>
            <person name="Bletz M.C."/>
            <person name="Bunk B."/>
            <person name="Sproeer C."/>
            <person name="Biwer P."/>
            <person name="Reiter S."/>
            <person name="Rabemananjara F.C.E."/>
            <person name="Schulz S."/>
            <person name="Overmann J."/>
            <person name="Vences M."/>
        </authorList>
    </citation>
    <scope>NUCLEOTIDE SEQUENCE [LARGE SCALE GENOMIC DNA]</scope>
    <source>
        <strain evidence="18 19">Mada1488</strain>
    </source>
</reference>
<evidence type="ECO:0000256" key="13">
    <source>
        <dbReference type="ARBA" id="ARBA00048321"/>
    </source>
</evidence>
<dbReference type="NCBIfam" id="TIGR00538">
    <property type="entry name" value="hemN"/>
    <property type="match status" value="1"/>
</dbReference>
<dbReference type="InterPro" id="IPR006638">
    <property type="entry name" value="Elp3/MiaA/NifB-like_rSAM"/>
</dbReference>
<feature type="binding site" evidence="15">
    <location>
        <position position="204"/>
    </location>
    <ligand>
        <name>S-adenosyl-L-methionine</name>
        <dbReference type="ChEBI" id="CHEBI:59789"/>
        <label>2</label>
    </ligand>
</feature>
<keyword evidence="7 14" id="KW-0949">S-adenosyl-L-methionine</keyword>
<dbReference type="SFLD" id="SFLDS00029">
    <property type="entry name" value="Radical_SAM"/>
    <property type="match status" value="1"/>
</dbReference>
<comment type="subcellular location">
    <subcellularLocation>
        <location evidence="1 14">Cytoplasm</location>
    </subcellularLocation>
</comment>
<feature type="binding site" evidence="15">
    <location>
        <position position="349"/>
    </location>
    <ligand>
        <name>S-adenosyl-L-methionine</name>
        <dbReference type="ChEBI" id="CHEBI:59789"/>
        <label>1</label>
    </ligand>
</feature>
<dbReference type="Pfam" id="PF06969">
    <property type="entry name" value="HemN_C"/>
    <property type="match status" value="1"/>
</dbReference>
<dbReference type="UniPathway" id="UPA00251">
    <property type="reaction ID" value="UER00323"/>
</dbReference>
<feature type="binding site" evidence="15">
    <location>
        <position position="132"/>
    </location>
    <ligand>
        <name>S-adenosyl-L-methionine</name>
        <dbReference type="ChEBI" id="CHEBI:59789"/>
        <label>1</label>
    </ligand>
</feature>
<keyword evidence="19" id="KW-1185">Reference proteome</keyword>
<evidence type="ECO:0000313" key="19">
    <source>
        <dbReference type="Proteomes" id="UP000325161"/>
    </source>
</evidence>
<sequence>MEPISNPDPTRQTSAHRGAGFVPDTALLARLDAPGPRYTSYPTADRFTEAHDLDAHRHALAVRGIGGLARPLSLYVHVPFCESICYYCACNKVVTRDKTKARRYLAALFREAELTRQAMSHTSPVTQLHLGGGTPTFLDDDQLQSLVYKLESLLPFAANAERSIEVDPRTVDAERLHALRRMGFNRLSFGIQDFDRDVQAAVHRVQSEDEVFSLMAAARAEGFESINVDLIYGLPKQTPDSFVRTLDTLARLAPDRVAVYAYAHLPDRFKPQRRIHDYDLPSASARVAMLHSAITRLGDAGWDYIGMDHFARPDDALAIAKRQGRMHRNFQGYTTQPDCDLIALGVSAISRVGATYAQNVRTLDEYYDAIEGGRLPVFRGHAMSADDLLRHAVIMAIMCQGVLNFEVMDISYLIDSRRHFAEELAMMDTFVSQGLVEIDEEGLRVTEAGWFLVRAIARVFDRYAQRASAQVQFSRIL</sequence>
<accession>A0A5C0AUI4</accession>
<comment type="subunit">
    <text evidence="4">Monomer.</text>
</comment>
<name>A0A5C0AUI4_9BURK</name>
<keyword evidence="6 14" id="KW-0963">Cytoplasm</keyword>
<dbReference type="CDD" id="cd01335">
    <property type="entry name" value="Radical_SAM"/>
    <property type="match status" value="1"/>
</dbReference>
<keyword evidence="12 14" id="KW-0627">Porphyrin biosynthesis</keyword>
<dbReference type="GO" id="GO:0051989">
    <property type="term" value="F:coproporphyrinogen dehydrogenase activity"/>
    <property type="evidence" value="ECO:0007669"/>
    <property type="project" value="UniProtKB-EC"/>
</dbReference>
<evidence type="ECO:0000256" key="14">
    <source>
        <dbReference type="PIRNR" id="PIRNR000167"/>
    </source>
</evidence>
<dbReference type="SFLD" id="SFLDG01082">
    <property type="entry name" value="B12-binding_domain_containing"/>
    <property type="match status" value="1"/>
</dbReference>
<keyword evidence="8 14" id="KW-0479">Metal-binding</keyword>
<dbReference type="GO" id="GO:0004109">
    <property type="term" value="F:coproporphyrinogen oxidase activity"/>
    <property type="evidence" value="ECO:0007669"/>
    <property type="project" value="InterPro"/>
</dbReference>
<feature type="domain" description="Radical SAM core" evidence="17">
    <location>
        <begin position="66"/>
        <end position="300"/>
    </location>
</feature>
<dbReference type="KEGG" id="pacr:FXN63_05600"/>
<comment type="similarity">
    <text evidence="3 14">Belongs to the anaerobic coproporphyrinogen-III oxidase family.</text>
</comment>
<dbReference type="InterPro" id="IPR058240">
    <property type="entry name" value="rSAM_sf"/>
</dbReference>
<evidence type="ECO:0000256" key="10">
    <source>
        <dbReference type="ARBA" id="ARBA00023004"/>
    </source>
</evidence>
<dbReference type="OrthoDB" id="9808022at2"/>
<keyword evidence="10 14" id="KW-0408">Iron</keyword>
<protein>
    <recommendedName>
        <fullName evidence="14">Coproporphyrinogen-III oxidase</fullName>
        <ecNumber evidence="14">1.3.98.3</ecNumber>
    </recommendedName>
</protein>
<gene>
    <name evidence="18" type="primary">hemN</name>
    <name evidence="18" type="ORF">FXN63_05600</name>
</gene>
<dbReference type="Proteomes" id="UP000325161">
    <property type="component" value="Chromosome"/>
</dbReference>
<proteinExistence type="inferred from homology"/>
<dbReference type="GO" id="GO:0005737">
    <property type="term" value="C:cytoplasm"/>
    <property type="evidence" value="ECO:0007669"/>
    <property type="project" value="UniProtKB-SubCell"/>
</dbReference>
<dbReference type="InterPro" id="IPR034505">
    <property type="entry name" value="Coproporphyrinogen-III_oxidase"/>
</dbReference>
<comment type="pathway">
    <text evidence="2 14">Porphyrin-containing compound metabolism; protoporphyrin-IX biosynthesis; protoporphyrinogen-IX from coproporphyrinogen-III (AdoMet route): step 1/1.</text>
</comment>
<feature type="binding site" evidence="16">
    <location>
        <position position="88"/>
    </location>
    <ligand>
        <name>[4Fe-4S] cluster</name>
        <dbReference type="ChEBI" id="CHEBI:49883"/>
        <note>4Fe-4S-S-AdoMet</note>
    </ligand>
</feature>
<feature type="binding site" evidence="15">
    <location>
        <position position="75"/>
    </location>
    <ligand>
        <name>S-adenosyl-L-methionine</name>
        <dbReference type="ChEBI" id="CHEBI:59789"/>
        <label>1</label>
    </ligand>
</feature>
<dbReference type="RefSeq" id="WP_148813541.1">
    <property type="nucleotide sequence ID" value="NZ_CP043046.1"/>
</dbReference>
<keyword evidence="9 14" id="KW-0560">Oxidoreductase</keyword>
<dbReference type="GO" id="GO:0006782">
    <property type="term" value="P:protoporphyrinogen IX biosynthetic process"/>
    <property type="evidence" value="ECO:0007669"/>
    <property type="project" value="UniProtKB-UniPathway"/>
</dbReference>
<evidence type="ECO:0000256" key="15">
    <source>
        <dbReference type="PIRSR" id="PIRSR000167-1"/>
    </source>
</evidence>
<keyword evidence="5 14" id="KW-0004">4Fe-4S</keyword>
<evidence type="ECO:0000256" key="2">
    <source>
        <dbReference type="ARBA" id="ARBA00004785"/>
    </source>
</evidence>
<feature type="binding site" evidence="15">
    <location>
        <position position="229"/>
    </location>
    <ligand>
        <name>S-adenosyl-L-methionine</name>
        <dbReference type="ChEBI" id="CHEBI:59789"/>
        <label>2</label>
    </ligand>
</feature>
<feature type="binding site" evidence="15">
    <location>
        <position position="263"/>
    </location>
    <ligand>
        <name>S-adenosyl-L-methionine</name>
        <dbReference type="ChEBI" id="CHEBI:59789"/>
        <label>2</label>
    </ligand>
</feature>
<comment type="catalytic activity">
    <reaction evidence="13 14">
        <text>coproporphyrinogen III + 2 S-adenosyl-L-methionine = protoporphyrinogen IX + 2 5'-deoxyadenosine + 2 L-methionine + 2 CO2</text>
        <dbReference type="Rhea" id="RHEA:15425"/>
        <dbReference type="ChEBI" id="CHEBI:16526"/>
        <dbReference type="ChEBI" id="CHEBI:17319"/>
        <dbReference type="ChEBI" id="CHEBI:57307"/>
        <dbReference type="ChEBI" id="CHEBI:57309"/>
        <dbReference type="ChEBI" id="CHEBI:57844"/>
        <dbReference type="ChEBI" id="CHEBI:59789"/>
        <dbReference type="EC" id="1.3.98.3"/>
    </reaction>
</comment>
<evidence type="ECO:0000256" key="16">
    <source>
        <dbReference type="PIRSR" id="PIRSR000167-2"/>
    </source>
</evidence>